<proteinExistence type="predicted"/>
<name>A0A1G4IEF7_TRYEQ</name>
<dbReference type="RefSeq" id="XP_067081451.1">
    <property type="nucleotide sequence ID" value="XM_067225350.1"/>
</dbReference>
<comment type="caution">
    <text evidence="2">The sequence shown here is derived from an EMBL/GenBank/DDBJ whole genome shotgun (WGS) entry which is preliminary data.</text>
</comment>
<sequence>MKKKGCHSDRKHCQKHVQAELCLFILHSVLRKCPNKMVHSILQNSHGNIRKKFEISLKHETSTPAPQKRRREVLLKRKTNSKRGNRA</sequence>
<protein>
    <submittedName>
        <fullName evidence="2">Uncharacterized protein</fullName>
    </submittedName>
</protein>
<dbReference type="AlphaFoldDB" id="A0A1G4IEF7"/>
<dbReference type="EMBL" id="CZPT02001507">
    <property type="protein sequence ID" value="SCU70678.1"/>
    <property type="molecule type" value="Genomic_DNA"/>
</dbReference>
<evidence type="ECO:0000313" key="2">
    <source>
        <dbReference type="EMBL" id="SCU70678.1"/>
    </source>
</evidence>
<dbReference type="Proteomes" id="UP000195570">
    <property type="component" value="Unassembled WGS sequence"/>
</dbReference>
<accession>A0A1G4IEF7</accession>
<evidence type="ECO:0000313" key="3">
    <source>
        <dbReference type="Proteomes" id="UP000195570"/>
    </source>
</evidence>
<reference evidence="2" key="1">
    <citation type="submission" date="2016-09" db="EMBL/GenBank/DDBJ databases">
        <authorList>
            <person name="Hebert L."/>
            <person name="Moumen B."/>
        </authorList>
    </citation>
    <scope>NUCLEOTIDE SEQUENCE [LARGE SCALE GENOMIC DNA]</scope>
    <source>
        <strain evidence="2">OVI</strain>
    </source>
</reference>
<keyword evidence="3" id="KW-1185">Reference proteome</keyword>
<gene>
    <name evidence="2" type="ORF">TEOVI_000225200</name>
</gene>
<dbReference type="VEuPathDB" id="TriTrypDB:TEOVI_000225200"/>
<feature type="region of interest" description="Disordered" evidence="1">
    <location>
        <begin position="57"/>
        <end position="87"/>
    </location>
</feature>
<evidence type="ECO:0000256" key="1">
    <source>
        <dbReference type="SAM" id="MobiDB-lite"/>
    </source>
</evidence>
<organism evidence="2 3">
    <name type="scientific">Trypanosoma equiperdum</name>
    <dbReference type="NCBI Taxonomy" id="5694"/>
    <lineage>
        <taxon>Eukaryota</taxon>
        <taxon>Discoba</taxon>
        <taxon>Euglenozoa</taxon>
        <taxon>Kinetoplastea</taxon>
        <taxon>Metakinetoplastina</taxon>
        <taxon>Trypanosomatida</taxon>
        <taxon>Trypanosomatidae</taxon>
        <taxon>Trypanosoma</taxon>
    </lineage>
</organism>
<feature type="compositionally biased region" description="Basic residues" evidence="1">
    <location>
        <begin position="67"/>
        <end position="87"/>
    </location>
</feature>
<dbReference type="GeneID" id="92376192"/>